<dbReference type="EMBL" id="HBHK01016852">
    <property type="protein sequence ID" value="CAD9690340.1"/>
    <property type="molecule type" value="Transcribed_RNA"/>
</dbReference>
<organism evidence="1">
    <name type="scientific">Mucochytrium quahogii</name>
    <dbReference type="NCBI Taxonomy" id="96639"/>
    <lineage>
        <taxon>Eukaryota</taxon>
        <taxon>Sar</taxon>
        <taxon>Stramenopiles</taxon>
        <taxon>Bigyra</taxon>
        <taxon>Labyrinthulomycetes</taxon>
        <taxon>Thraustochytrida</taxon>
        <taxon>Thraustochytriidae</taxon>
        <taxon>Mucochytrium</taxon>
    </lineage>
</organism>
<evidence type="ECO:0000313" key="1">
    <source>
        <dbReference type="EMBL" id="CAD9690340.1"/>
    </source>
</evidence>
<protein>
    <submittedName>
        <fullName evidence="1">Uncharacterized protein</fullName>
    </submittedName>
</protein>
<dbReference type="AlphaFoldDB" id="A0A7S2WJJ7"/>
<proteinExistence type="predicted"/>
<gene>
    <name evidence="1" type="ORF">QSP1433_LOCUS10585</name>
</gene>
<name>A0A7S2WJJ7_9STRA</name>
<sequence>MDQLHPCRVSECSFALFRFYAKCCGTPMFNTAPGVGFVGVPATVVQDIDKFPSPGFVFVEEAVKEPSRPNSSGVGPAFVYNFIRYLPYKTCGPQFPYEKEVEYYR</sequence>
<accession>A0A7S2WJJ7</accession>
<reference evidence="1" key="1">
    <citation type="submission" date="2021-01" db="EMBL/GenBank/DDBJ databases">
        <authorList>
            <person name="Corre E."/>
            <person name="Pelletier E."/>
            <person name="Niang G."/>
            <person name="Scheremetjew M."/>
            <person name="Finn R."/>
            <person name="Kale V."/>
            <person name="Holt S."/>
            <person name="Cochrane G."/>
            <person name="Meng A."/>
            <person name="Brown T."/>
            <person name="Cohen L."/>
        </authorList>
    </citation>
    <scope>NUCLEOTIDE SEQUENCE</scope>
    <source>
        <strain evidence="1">NY070348D</strain>
    </source>
</reference>